<accession>A0A0L7KVM5</accession>
<sequence length="428" mass="48902">MEIKAVPKETLSIIPKYDGEENLLNLFISKCEYVVNGSKAPGNAAQDLYLFHVVSSKLTGRAATLLSDHPNIKSYEQLKDLLTQHFGDPRSEECIAIELETLKLKQGETYIQFCHRIQNVRSSLFAKVSRLTDEGIKAAKMIVYNNTALNVFLYNLPEDMIRIVRLKGCSNLENALSIVTEEVNFKFQYDTKNKILKQTPSQPPISQNSQNALRPLPAAQGFKPAFNLVPNNNFKFGIPQNNFQFGNSQNQGGFRPNFYQQNRFTPHTQGFRFGAPQMQPQRNFGQAPFQHGGYKFGIPQQQGFKFGIQNQPQQNQHKFGIPQQQVQAPRLQSSDVTMRTAPLLRQNMTSNDLYYTEQPCQEYTPDYNNGQEYTPDYNIAYDYNYNDGGYDCYYLQNYNEDNSTNQENTSAETVPENFQEKASKNVES</sequence>
<name>A0A0L7KVM5_OPEBR</name>
<evidence type="ECO:0000313" key="3">
    <source>
        <dbReference type="Proteomes" id="UP000037510"/>
    </source>
</evidence>
<comment type="caution">
    <text evidence="2">The sequence shown here is derived from an EMBL/GenBank/DDBJ whole genome shotgun (WGS) entry which is preliminary data.</text>
</comment>
<protein>
    <submittedName>
        <fullName evidence="2">Cytadhesion</fullName>
    </submittedName>
</protein>
<gene>
    <name evidence="2" type="ORF">OBRU01_20149</name>
</gene>
<dbReference type="AlphaFoldDB" id="A0A0L7KVM5"/>
<feature type="compositionally biased region" description="Polar residues" evidence="1">
    <location>
        <begin position="401"/>
        <end position="412"/>
    </location>
</feature>
<proteinExistence type="predicted"/>
<organism evidence="2 3">
    <name type="scientific">Operophtera brumata</name>
    <name type="common">Winter moth</name>
    <name type="synonym">Phalaena brumata</name>
    <dbReference type="NCBI Taxonomy" id="104452"/>
    <lineage>
        <taxon>Eukaryota</taxon>
        <taxon>Metazoa</taxon>
        <taxon>Ecdysozoa</taxon>
        <taxon>Arthropoda</taxon>
        <taxon>Hexapoda</taxon>
        <taxon>Insecta</taxon>
        <taxon>Pterygota</taxon>
        <taxon>Neoptera</taxon>
        <taxon>Endopterygota</taxon>
        <taxon>Lepidoptera</taxon>
        <taxon>Glossata</taxon>
        <taxon>Ditrysia</taxon>
        <taxon>Geometroidea</taxon>
        <taxon>Geometridae</taxon>
        <taxon>Larentiinae</taxon>
        <taxon>Operophtera</taxon>
    </lineage>
</organism>
<feature type="compositionally biased region" description="Basic and acidic residues" evidence="1">
    <location>
        <begin position="418"/>
        <end position="428"/>
    </location>
</feature>
<evidence type="ECO:0000313" key="2">
    <source>
        <dbReference type="EMBL" id="KOB67155.1"/>
    </source>
</evidence>
<evidence type="ECO:0000256" key="1">
    <source>
        <dbReference type="SAM" id="MobiDB-lite"/>
    </source>
</evidence>
<reference evidence="2 3" key="1">
    <citation type="journal article" date="2015" name="Genome Biol. Evol.">
        <title>The genome of winter moth (Operophtera brumata) provides a genomic perspective on sexual dimorphism and phenology.</title>
        <authorList>
            <person name="Derks M.F."/>
            <person name="Smit S."/>
            <person name="Salis L."/>
            <person name="Schijlen E."/>
            <person name="Bossers A."/>
            <person name="Mateman C."/>
            <person name="Pijl A.S."/>
            <person name="de Ridder D."/>
            <person name="Groenen M.A."/>
            <person name="Visser M.E."/>
            <person name="Megens H.J."/>
        </authorList>
    </citation>
    <scope>NUCLEOTIDE SEQUENCE [LARGE SCALE GENOMIC DNA]</scope>
    <source>
        <strain evidence="2">WM2013NL</strain>
        <tissue evidence="2">Head and thorax</tissue>
    </source>
</reference>
<dbReference type="STRING" id="104452.A0A0L7KVM5"/>
<keyword evidence="3" id="KW-1185">Reference proteome</keyword>
<feature type="region of interest" description="Disordered" evidence="1">
    <location>
        <begin position="401"/>
        <end position="428"/>
    </location>
</feature>
<dbReference type="Proteomes" id="UP000037510">
    <property type="component" value="Unassembled WGS sequence"/>
</dbReference>
<dbReference type="EMBL" id="JTDY01005283">
    <property type="protein sequence ID" value="KOB67155.1"/>
    <property type="molecule type" value="Genomic_DNA"/>
</dbReference>